<accession>A7E7P3</accession>
<proteinExistence type="predicted"/>
<organism evidence="2 3">
    <name type="scientific">Sclerotinia sclerotiorum (strain ATCC 18683 / 1980 / Ss-1)</name>
    <name type="common">White mold</name>
    <name type="synonym">Whetzelinia sclerotiorum</name>
    <dbReference type="NCBI Taxonomy" id="665079"/>
    <lineage>
        <taxon>Eukaryota</taxon>
        <taxon>Fungi</taxon>
        <taxon>Dikarya</taxon>
        <taxon>Ascomycota</taxon>
        <taxon>Pezizomycotina</taxon>
        <taxon>Leotiomycetes</taxon>
        <taxon>Helotiales</taxon>
        <taxon>Sclerotiniaceae</taxon>
        <taxon>Sclerotinia</taxon>
    </lineage>
</organism>
<dbReference type="EMBL" id="CH476622">
    <property type="protein sequence ID" value="EDN96395.1"/>
    <property type="molecule type" value="Genomic_DNA"/>
</dbReference>
<evidence type="ECO:0000256" key="1">
    <source>
        <dbReference type="SAM" id="MobiDB-lite"/>
    </source>
</evidence>
<dbReference type="Proteomes" id="UP000001312">
    <property type="component" value="Unassembled WGS sequence"/>
</dbReference>
<dbReference type="KEGG" id="ssl:SS1G_01321"/>
<name>A7E7P3_SCLS1</name>
<keyword evidence="3" id="KW-1185">Reference proteome</keyword>
<gene>
    <name evidence="2" type="ORF">SS1G_01321</name>
</gene>
<dbReference type="AlphaFoldDB" id="A7E7P3"/>
<evidence type="ECO:0000313" key="3">
    <source>
        <dbReference type="Proteomes" id="UP000001312"/>
    </source>
</evidence>
<evidence type="ECO:0000313" key="2">
    <source>
        <dbReference type="EMBL" id="EDN96395.1"/>
    </source>
</evidence>
<reference evidence="3" key="1">
    <citation type="journal article" date="2011" name="PLoS Genet.">
        <title>Genomic analysis of the necrotrophic fungal pathogens Sclerotinia sclerotiorum and Botrytis cinerea.</title>
        <authorList>
            <person name="Amselem J."/>
            <person name="Cuomo C.A."/>
            <person name="van Kan J.A."/>
            <person name="Viaud M."/>
            <person name="Benito E.P."/>
            <person name="Couloux A."/>
            <person name="Coutinho P.M."/>
            <person name="de Vries R.P."/>
            <person name="Dyer P.S."/>
            <person name="Fillinger S."/>
            <person name="Fournier E."/>
            <person name="Gout L."/>
            <person name="Hahn M."/>
            <person name="Kohn L."/>
            <person name="Lapalu N."/>
            <person name="Plummer K.M."/>
            <person name="Pradier J.M."/>
            <person name="Quevillon E."/>
            <person name="Sharon A."/>
            <person name="Simon A."/>
            <person name="ten Have A."/>
            <person name="Tudzynski B."/>
            <person name="Tudzynski P."/>
            <person name="Wincker P."/>
            <person name="Andrew M."/>
            <person name="Anthouard V."/>
            <person name="Beever R.E."/>
            <person name="Beffa R."/>
            <person name="Benoit I."/>
            <person name="Bouzid O."/>
            <person name="Brault B."/>
            <person name="Chen Z."/>
            <person name="Choquer M."/>
            <person name="Collemare J."/>
            <person name="Cotton P."/>
            <person name="Danchin E.G."/>
            <person name="Da Silva C."/>
            <person name="Gautier A."/>
            <person name="Giraud C."/>
            <person name="Giraud T."/>
            <person name="Gonzalez C."/>
            <person name="Grossetete S."/>
            <person name="Guldener U."/>
            <person name="Henrissat B."/>
            <person name="Howlett B.J."/>
            <person name="Kodira C."/>
            <person name="Kretschmer M."/>
            <person name="Lappartient A."/>
            <person name="Leroch M."/>
            <person name="Levis C."/>
            <person name="Mauceli E."/>
            <person name="Neuveglise C."/>
            <person name="Oeser B."/>
            <person name="Pearson M."/>
            <person name="Poulain J."/>
            <person name="Poussereau N."/>
            <person name="Quesneville H."/>
            <person name="Rascle C."/>
            <person name="Schumacher J."/>
            <person name="Segurens B."/>
            <person name="Sexton A."/>
            <person name="Silva E."/>
            <person name="Sirven C."/>
            <person name="Soanes D.M."/>
            <person name="Talbot N.J."/>
            <person name="Templeton M."/>
            <person name="Yandava C."/>
            <person name="Yarden O."/>
            <person name="Zeng Q."/>
            <person name="Rollins J.A."/>
            <person name="Lebrun M.H."/>
            <person name="Dickman M."/>
        </authorList>
    </citation>
    <scope>NUCLEOTIDE SEQUENCE [LARGE SCALE GENOMIC DNA]</scope>
    <source>
        <strain evidence="3">ATCC 18683 / 1980 / Ss-1</strain>
    </source>
</reference>
<sequence>MPKDDTGGRGRYQEARARGPEEPSGRSDFEETT</sequence>
<dbReference type="HOGENOM" id="CLU_3385034_0_0_1"/>
<dbReference type="InParanoid" id="A7E7P3"/>
<protein>
    <submittedName>
        <fullName evidence="2">Uncharacterized protein</fullName>
    </submittedName>
</protein>
<dbReference type="RefSeq" id="XP_001597127.1">
    <property type="nucleotide sequence ID" value="XM_001597077.1"/>
</dbReference>
<dbReference type="GeneID" id="5494050"/>
<feature type="region of interest" description="Disordered" evidence="1">
    <location>
        <begin position="1"/>
        <end position="33"/>
    </location>
</feature>